<protein>
    <recommendedName>
        <fullName evidence="7">Aldehyde dehydrogenase domain-containing protein</fullName>
    </recommendedName>
</protein>
<dbReference type="GO" id="GO:0016620">
    <property type="term" value="F:oxidoreductase activity, acting on the aldehyde or oxo group of donors, NAD or NADP as acceptor"/>
    <property type="evidence" value="ECO:0007669"/>
    <property type="project" value="InterPro"/>
</dbReference>
<dbReference type="PROSITE" id="PS00687">
    <property type="entry name" value="ALDEHYDE_DEHYDR_GLU"/>
    <property type="match status" value="1"/>
</dbReference>
<feature type="compositionally biased region" description="Low complexity" evidence="6">
    <location>
        <begin position="31"/>
        <end position="51"/>
    </location>
</feature>
<evidence type="ECO:0000256" key="3">
    <source>
        <dbReference type="ARBA" id="ARBA00023027"/>
    </source>
</evidence>
<dbReference type="Gene3D" id="3.40.605.10">
    <property type="entry name" value="Aldehyde Dehydrogenase, Chain A, domain 1"/>
    <property type="match status" value="1"/>
</dbReference>
<dbReference type="SUPFAM" id="SSF53720">
    <property type="entry name" value="ALDH-like"/>
    <property type="match status" value="1"/>
</dbReference>
<dbReference type="InterPro" id="IPR016161">
    <property type="entry name" value="Ald_DH/histidinol_DH"/>
</dbReference>
<sequence length="545" mass="60692">MMQQQQHDSTNLLLLKEPPANIPASTKNGIPSHHLPSSDVSSSSSSSSQQQPLPQIIYNFIAGTFMNDEHHHSIHNDEWIINKSPATNQIISYIPASSDRHVQQAVDASKKCWRERSWCGLSEEERAQYLDKIANEIERRMDEFARAESLDTGKPITLAKNLDIARAVSNFRFFAQAIRQTHTKAHLMGDKVINYTTRRPAGIVGVIVPWNLPIYLLSWKVAPALACGNCVIAKSSELTPLTANLLAEVVRDVKLPNGAFNLLHGYGRDCGRAIVAHPDINVITFTGGTATGRVVAELASRHFKKLSLELGGKNPFIVFPDCDLDKAIETAKRAAFLNQGQICLCASRFIVHESIHDQFVERLKKLTEETTKIGNPSDATTTFGSQISLEHLEKIEYYVKLAQHEGGTIVTGGKRPDLSQHDPQLKEGAFFTPTIITGLDYKSRTATEEIFGPVCTIHKFSTDEQALEMANYVDYGLCATVFTSNLTRAHRFSDELESGIVWVNTWLLRDLRTPFGGMKKSGLHREGGEYSLEFYSEDKNICINL</sequence>
<dbReference type="InterPro" id="IPR016163">
    <property type="entry name" value="Ald_DH_C"/>
</dbReference>
<dbReference type="Proteomes" id="UP000444721">
    <property type="component" value="Unassembled WGS sequence"/>
</dbReference>
<dbReference type="CDD" id="cd07093">
    <property type="entry name" value="ALDH_F8_HMSADH"/>
    <property type="match status" value="1"/>
</dbReference>
<dbReference type="RefSeq" id="XP_044557307.1">
    <property type="nucleotide sequence ID" value="XM_044712738.1"/>
</dbReference>
<dbReference type="Pfam" id="PF00171">
    <property type="entry name" value="Aldedh"/>
    <property type="match status" value="1"/>
</dbReference>
<dbReference type="OMA" id="INGGPFN"/>
<dbReference type="PROSITE" id="PS00070">
    <property type="entry name" value="ALDEHYDE_DEHYDR_CYS"/>
    <property type="match status" value="1"/>
</dbReference>
<keyword evidence="2 5" id="KW-0560">Oxidoreductase</keyword>
<evidence type="ECO:0000256" key="2">
    <source>
        <dbReference type="ARBA" id="ARBA00023002"/>
    </source>
</evidence>
<keyword evidence="3" id="KW-0520">NAD</keyword>
<dbReference type="InterPro" id="IPR016160">
    <property type="entry name" value="Ald_DH_CS_CYS"/>
</dbReference>
<gene>
    <name evidence="8" type="ORF">FDP41_008842</name>
</gene>
<dbReference type="InterPro" id="IPR016162">
    <property type="entry name" value="Ald_DH_N"/>
</dbReference>
<feature type="domain" description="Aldehyde dehydrogenase" evidence="7">
    <location>
        <begin position="80"/>
        <end position="541"/>
    </location>
</feature>
<dbReference type="VEuPathDB" id="AmoebaDB:NfTy_048190"/>
<dbReference type="GeneID" id="68116059"/>
<dbReference type="PANTHER" id="PTHR43720:SF2">
    <property type="entry name" value="2-AMINOMUCONIC SEMIALDEHYDE DEHYDROGENASE"/>
    <property type="match status" value="1"/>
</dbReference>
<evidence type="ECO:0000256" key="6">
    <source>
        <dbReference type="SAM" id="MobiDB-lite"/>
    </source>
</evidence>
<evidence type="ECO:0000256" key="4">
    <source>
        <dbReference type="PROSITE-ProRule" id="PRU10007"/>
    </source>
</evidence>
<evidence type="ECO:0000256" key="5">
    <source>
        <dbReference type="RuleBase" id="RU003345"/>
    </source>
</evidence>
<evidence type="ECO:0000313" key="8">
    <source>
        <dbReference type="EMBL" id="KAF0972593.1"/>
    </source>
</evidence>
<dbReference type="EMBL" id="VFQX01000066">
    <property type="protein sequence ID" value="KAF0972593.1"/>
    <property type="molecule type" value="Genomic_DNA"/>
</dbReference>
<dbReference type="VEuPathDB" id="AmoebaDB:NF0078600"/>
<evidence type="ECO:0000259" key="7">
    <source>
        <dbReference type="Pfam" id="PF00171"/>
    </source>
</evidence>
<dbReference type="PANTHER" id="PTHR43720">
    <property type="entry name" value="2-AMINOMUCONIC SEMIALDEHYDE DEHYDROGENASE"/>
    <property type="match status" value="1"/>
</dbReference>
<reference evidence="8 9" key="1">
    <citation type="journal article" date="2019" name="Sci. Rep.">
        <title>Nanopore sequencing improves the draft genome of the human pathogenic amoeba Naegleria fowleri.</title>
        <authorList>
            <person name="Liechti N."/>
            <person name="Schurch N."/>
            <person name="Bruggmann R."/>
            <person name="Wittwer M."/>
        </authorList>
    </citation>
    <scope>NUCLEOTIDE SEQUENCE [LARGE SCALE GENOMIC DNA]</scope>
    <source>
        <strain evidence="8 9">ATCC 30894</strain>
    </source>
</reference>
<proteinExistence type="inferred from homology"/>
<dbReference type="InterPro" id="IPR015590">
    <property type="entry name" value="Aldehyde_DH_dom"/>
</dbReference>
<organism evidence="8 9">
    <name type="scientific">Naegleria fowleri</name>
    <name type="common">Brain eating amoeba</name>
    <dbReference type="NCBI Taxonomy" id="5763"/>
    <lineage>
        <taxon>Eukaryota</taxon>
        <taxon>Discoba</taxon>
        <taxon>Heterolobosea</taxon>
        <taxon>Tetramitia</taxon>
        <taxon>Eutetramitia</taxon>
        <taxon>Vahlkampfiidae</taxon>
        <taxon>Naegleria</taxon>
    </lineage>
</organism>
<evidence type="ECO:0000256" key="1">
    <source>
        <dbReference type="ARBA" id="ARBA00009986"/>
    </source>
</evidence>
<dbReference type="OrthoDB" id="310895at2759"/>
<feature type="active site" evidence="4">
    <location>
        <position position="309"/>
    </location>
</feature>
<dbReference type="AlphaFoldDB" id="A0A6A5AYL4"/>
<name>A0A6A5AYL4_NAEFO</name>
<accession>A0A6A5AYL4</accession>
<dbReference type="FunFam" id="3.40.309.10:FF:000012">
    <property type="entry name" value="Betaine aldehyde dehydrogenase"/>
    <property type="match status" value="1"/>
</dbReference>
<feature type="region of interest" description="Disordered" evidence="6">
    <location>
        <begin position="19"/>
        <end position="51"/>
    </location>
</feature>
<dbReference type="InterPro" id="IPR029510">
    <property type="entry name" value="Ald_DH_CS_GLU"/>
</dbReference>
<comment type="caution">
    <text evidence="8">The sequence shown here is derived from an EMBL/GenBank/DDBJ whole genome shotgun (WGS) entry which is preliminary data.</text>
</comment>
<dbReference type="FunFam" id="3.40.605.10:FF:000007">
    <property type="entry name" value="NAD/NADP-dependent betaine aldehyde dehydrogenase"/>
    <property type="match status" value="1"/>
</dbReference>
<evidence type="ECO:0000313" key="9">
    <source>
        <dbReference type="Proteomes" id="UP000444721"/>
    </source>
</evidence>
<keyword evidence="9" id="KW-1185">Reference proteome</keyword>
<dbReference type="Gene3D" id="3.40.309.10">
    <property type="entry name" value="Aldehyde Dehydrogenase, Chain A, domain 2"/>
    <property type="match status" value="1"/>
</dbReference>
<comment type="similarity">
    <text evidence="1 5">Belongs to the aldehyde dehydrogenase family.</text>
</comment>
<dbReference type="VEuPathDB" id="AmoebaDB:FDP41_008842"/>